<protein>
    <recommendedName>
        <fullName evidence="6">Cell shape-determining protein MreB</fullName>
    </recommendedName>
</protein>
<dbReference type="InterPro" id="IPR056546">
    <property type="entry name" value="MreB_MamK-like"/>
</dbReference>
<dbReference type="SUPFAM" id="SSF53067">
    <property type="entry name" value="Actin-like ATPase domain"/>
    <property type="match status" value="2"/>
</dbReference>
<keyword evidence="2 6" id="KW-0547">Nucleotide-binding</keyword>
<dbReference type="NCBIfam" id="NF010539">
    <property type="entry name" value="PRK13927.1"/>
    <property type="match status" value="1"/>
</dbReference>
<reference evidence="7 8" key="1">
    <citation type="journal article" date="2015" name="Nature">
        <title>rRNA introns, odd ribosomes, and small enigmatic genomes across a large radiation of phyla.</title>
        <authorList>
            <person name="Brown C.T."/>
            <person name="Hug L.A."/>
            <person name="Thomas B.C."/>
            <person name="Sharon I."/>
            <person name="Castelle C.J."/>
            <person name="Singh A."/>
            <person name="Wilkins M.J."/>
            <person name="Williams K.H."/>
            <person name="Banfield J.F."/>
        </authorList>
    </citation>
    <scope>NUCLEOTIDE SEQUENCE [LARGE SCALE GENOMIC DNA]</scope>
</reference>
<dbReference type="GO" id="GO:0005737">
    <property type="term" value="C:cytoplasm"/>
    <property type="evidence" value="ECO:0007669"/>
    <property type="project" value="UniProtKB-SubCell"/>
</dbReference>
<feature type="binding site" evidence="6">
    <location>
        <begin position="268"/>
        <end position="271"/>
    </location>
    <ligand>
        <name>ATP</name>
        <dbReference type="ChEBI" id="CHEBI:30616"/>
    </ligand>
</feature>
<organism evidence="7 8">
    <name type="scientific">Candidatus Amesbacteria bacterium GW2011_GWC2_45_19</name>
    <dbReference type="NCBI Taxonomy" id="1618366"/>
    <lineage>
        <taxon>Bacteria</taxon>
        <taxon>Candidatus Amesiibacteriota</taxon>
    </lineage>
</organism>
<evidence type="ECO:0000256" key="1">
    <source>
        <dbReference type="ARBA" id="ARBA00022490"/>
    </source>
</evidence>
<comment type="similarity">
    <text evidence="5 6">Belongs to the FtsA/MreB family.</text>
</comment>
<dbReference type="Gene3D" id="3.30.420.40">
    <property type="match status" value="2"/>
</dbReference>
<keyword evidence="1 6" id="KW-0963">Cytoplasm</keyword>
<feature type="binding site" evidence="6">
    <location>
        <begin position="220"/>
        <end position="222"/>
    </location>
    <ligand>
        <name>ATP</name>
        <dbReference type="ChEBI" id="CHEBI:30616"/>
    </ligand>
</feature>
<evidence type="ECO:0000256" key="4">
    <source>
        <dbReference type="ARBA" id="ARBA00022960"/>
    </source>
</evidence>
<accession>A0A0G1PAT4</accession>
<comment type="subunit">
    <text evidence="6">Forms polymers.</text>
</comment>
<dbReference type="Proteomes" id="UP000034264">
    <property type="component" value="Unassembled WGS sequence"/>
</dbReference>
<keyword evidence="3 6" id="KW-0067">ATP-binding</keyword>
<evidence type="ECO:0000256" key="5">
    <source>
        <dbReference type="ARBA" id="ARBA00023458"/>
    </source>
</evidence>
<dbReference type="GO" id="GO:0008360">
    <property type="term" value="P:regulation of cell shape"/>
    <property type="evidence" value="ECO:0007669"/>
    <property type="project" value="UniProtKB-UniRule"/>
</dbReference>
<dbReference type="AlphaFoldDB" id="A0A0G1PAT4"/>
<dbReference type="HAMAP" id="MF_02207">
    <property type="entry name" value="MreB"/>
    <property type="match status" value="1"/>
</dbReference>
<dbReference type="InterPro" id="IPR004753">
    <property type="entry name" value="MreB"/>
</dbReference>
<sequence length="401" mass="43385">MQDKPSQNDSYSQRRRIVLIAPVFLPLSNAGHRLMGEILVLEETSVKTYIASSMLDYLLGLLSYDVGIDLGTANTLVHVRGKGIVIREPSVVAMHKKSKRVLAIGEEAKKMLGRNPATIEVIRPLKDGVIADFDATEVMLKHYILQVHESGKIIPRIPRPRVVIGIPSGVTEVERRAVQEAALSAGARQCWLIEEPMAAAIGAGLPITDPGGLLIVDIGGGTSEIAVISLGGIVLNKSLRVAGDEMDEAIMHYMRLKYNVLLGERTAEEIKITLGNAHAGTTEKVMVIRGRDLESGLPRSIKISASEVREALMPVLREITSAVGDLIEETPPELVSDILERGIVMCGGGALISGMDKLMSEETRMPVYITDDPLTAVVRGCGKVLEDMKLLNKVRVVGGLR</sequence>
<dbReference type="PANTHER" id="PTHR42749">
    <property type="entry name" value="CELL SHAPE-DETERMINING PROTEIN MREB"/>
    <property type="match status" value="1"/>
</dbReference>
<evidence type="ECO:0000256" key="6">
    <source>
        <dbReference type="HAMAP-Rule" id="MF_02207"/>
    </source>
</evidence>
<dbReference type="InterPro" id="IPR043129">
    <property type="entry name" value="ATPase_NBD"/>
</dbReference>
<name>A0A0G1PAT4_9BACT</name>
<evidence type="ECO:0000256" key="2">
    <source>
        <dbReference type="ARBA" id="ARBA00022741"/>
    </source>
</evidence>
<feature type="binding site" evidence="6">
    <location>
        <begin position="72"/>
        <end position="74"/>
    </location>
    <ligand>
        <name>ATP</name>
        <dbReference type="ChEBI" id="CHEBI:30616"/>
    </ligand>
</feature>
<dbReference type="PRINTS" id="PR01652">
    <property type="entry name" value="SHAPEPROTEIN"/>
</dbReference>
<evidence type="ECO:0000313" key="7">
    <source>
        <dbReference type="EMBL" id="KKU02493.1"/>
    </source>
</evidence>
<comment type="function">
    <text evidence="6">Forms membrane-associated dynamic filaments that are essential for cell shape determination. Acts by regulating cell wall synthesis and cell elongation, and thus cell shape. A feedback loop between cell geometry and MreB localization may maintain elongated cell shape by targeting cell wall growth to regions of negative cell wall curvature.</text>
</comment>
<evidence type="ECO:0000313" key="8">
    <source>
        <dbReference type="Proteomes" id="UP000034264"/>
    </source>
</evidence>
<dbReference type="EMBL" id="LCKS01000013">
    <property type="protein sequence ID" value="KKU02493.1"/>
    <property type="molecule type" value="Genomic_DNA"/>
</dbReference>
<comment type="caution">
    <text evidence="7">The sequence shown here is derived from an EMBL/GenBank/DDBJ whole genome shotgun (WGS) entry which is preliminary data.</text>
</comment>
<proteinExistence type="inferred from homology"/>
<comment type="subcellular location">
    <subcellularLocation>
        <location evidence="6">Cytoplasm</location>
    </subcellularLocation>
    <text evidence="6">Membrane-associated.</text>
</comment>
<dbReference type="CDD" id="cd10225">
    <property type="entry name" value="ASKHA_NBD_MreB-like"/>
    <property type="match status" value="1"/>
</dbReference>
<keyword evidence="4 6" id="KW-0133">Cell shape</keyword>
<gene>
    <name evidence="6" type="primary">mreB</name>
    <name evidence="7" type="ORF">UX05_C0013G0016</name>
</gene>
<feature type="binding site" evidence="6">
    <location>
        <begin position="348"/>
        <end position="351"/>
    </location>
    <ligand>
        <name>ATP</name>
        <dbReference type="ChEBI" id="CHEBI:30616"/>
    </ligand>
</feature>
<dbReference type="Pfam" id="PF06723">
    <property type="entry name" value="MreB_Mbl"/>
    <property type="match status" value="1"/>
</dbReference>
<dbReference type="PANTHER" id="PTHR42749:SF1">
    <property type="entry name" value="CELL SHAPE-DETERMINING PROTEIN MREB"/>
    <property type="match status" value="1"/>
</dbReference>
<dbReference type="NCBIfam" id="TIGR00904">
    <property type="entry name" value="mreB"/>
    <property type="match status" value="1"/>
</dbReference>
<evidence type="ECO:0000256" key="3">
    <source>
        <dbReference type="ARBA" id="ARBA00022840"/>
    </source>
</evidence>
<dbReference type="GO" id="GO:0005524">
    <property type="term" value="F:ATP binding"/>
    <property type="evidence" value="ECO:0007669"/>
    <property type="project" value="UniProtKB-KW"/>
</dbReference>
<dbReference type="GO" id="GO:0000902">
    <property type="term" value="P:cell morphogenesis"/>
    <property type="evidence" value="ECO:0007669"/>
    <property type="project" value="InterPro"/>
</dbReference>
<dbReference type="PATRIC" id="fig|1618366.3.peg.838"/>